<evidence type="ECO:0000259" key="8">
    <source>
        <dbReference type="Pfam" id="PF12704"/>
    </source>
</evidence>
<feature type="domain" description="ABC3 transporter permease C-terminal" evidence="7">
    <location>
        <begin position="281"/>
        <end position="395"/>
    </location>
</feature>
<feature type="transmembrane region" description="Helical" evidence="6">
    <location>
        <begin position="321"/>
        <end position="349"/>
    </location>
</feature>
<dbReference type="RefSeq" id="WP_090153923.1">
    <property type="nucleotide sequence ID" value="NZ_FNAN01000012.1"/>
</dbReference>
<dbReference type="PANTHER" id="PTHR30572:SF18">
    <property type="entry name" value="ABC-TYPE MACROLIDE FAMILY EXPORT SYSTEM PERMEASE COMPONENT 2"/>
    <property type="match status" value="1"/>
</dbReference>
<feature type="domain" description="MacB-like periplasmic core" evidence="8">
    <location>
        <begin position="471"/>
        <end position="628"/>
    </location>
</feature>
<evidence type="ECO:0000256" key="3">
    <source>
        <dbReference type="ARBA" id="ARBA00022692"/>
    </source>
</evidence>
<dbReference type="AlphaFoldDB" id="A0A1G7NHB0"/>
<keyword evidence="4 6" id="KW-1133">Transmembrane helix</keyword>
<dbReference type="InterPro" id="IPR050250">
    <property type="entry name" value="Macrolide_Exporter_MacB"/>
</dbReference>
<evidence type="ECO:0000313" key="10">
    <source>
        <dbReference type="Proteomes" id="UP000198748"/>
    </source>
</evidence>
<organism evidence="9 10">
    <name type="scientific">Dyadobacter soli</name>
    <dbReference type="NCBI Taxonomy" id="659014"/>
    <lineage>
        <taxon>Bacteria</taxon>
        <taxon>Pseudomonadati</taxon>
        <taxon>Bacteroidota</taxon>
        <taxon>Cytophagia</taxon>
        <taxon>Cytophagales</taxon>
        <taxon>Spirosomataceae</taxon>
        <taxon>Dyadobacter</taxon>
    </lineage>
</organism>
<dbReference type="Pfam" id="PF12704">
    <property type="entry name" value="MacB_PCD"/>
    <property type="match status" value="2"/>
</dbReference>
<dbReference type="InterPro" id="IPR003838">
    <property type="entry name" value="ABC3_permease_C"/>
</dbReference>
<feature type="transmembrane region" description="Helical" evidence="6">
    <location>
        <begin position="697"/>
        <end position="725"/>
    </location>
</feature>
<evidence type="ECO:0000256" key="6">
    <source>
        <dbReference type="SAM" id="Phobius"/>
    </source>
</evidence>
<evidence type="ECO:0000259" key="7">
    <source>
        <dbReference type="Pfam" id="PF02687"/>
    </source>
</evidence>
<protein>
    <submittedName>
        <fullName evidence="9">Duplicated orphan permease</fullName>
    </submittedName>
</protein>
<evidence type="ECO:0000256" key="5">
    <source>
        <dbReference type="ARBA" id="ARBA00023136"/>
    </source>
</evidence>
<feature type="domain" description="ABC3 transporter permease C-terminal" evidence="7">
    <location>
        <begin position="664"/>
        <end position="776"/>
    </location>
</feature>
<dbReference type="GO" id="GO:0005886">
    <property type="term" value="C:plasma membrane"/>
    <property type="evidence" value="ECO:0007669"/>
    <property type="project" value="UniProtKB-SubCell"/>
</dbReference>
<dbReference type="Pfam" id="PF02687">
    <property type="entry name" value="FtsX"/>
    <property type="match status" value="2"/>
</dbReference>
<dbReference type="EMBL" id="FNAN01000012">
    <property type="protein sequence ID" value="SDF72689.1"/>
    <property type="molecule type" value="Genomic_DNA"/>
</dbReference>
<feature type="transmembrane region" description="Helical" evidence="6">
    <location>
        <begin position="745"/>
        <end position="770"/>
    </location>
</feature>
<evidence type="ECO:0000256" key="1">
    <source>
        <dbReference type="ARBA" id="ARBA00004651"/>
    </source>
</evidence>
<dbReference type="PANTHER" id="PTHR30572">
    <property type="entry name" value="MEMBRANE COMPONENT OF TRANSPORTER-RELATED"/>
    <property type="match status" value="1"/>
</dbReference>
<dbReference type="Proteomes" id="UP000198748">
    <property type="component" value="Unassembled WGS sequence"/>
</dbReference>
<feature type="transmembrane region" description="Helical" evidence="6">
    <location>
        <begin position="664"/>
        <end position="685"/>
    </location>
</feature>
<keyword evidence="5 6" id="KW-0472">Membrane</keyword>
<evidence type="ECO:0000313" key="9">
    <source>
        <dbReference type="EMBL" id="SDF72689.1"/>
    </source>
</evidence>
<dbReference type="STRING" id="659014.SAMN04487996_11237"/>
<proteinExistence type="predicted"/>
<comment type="subcellular location">
    <subcellularLocation>
        <location evidence="1">Cell membrane</location>
        <topology evidence="1">Multi-pass membrane protein</topology>
    </subcellularLocation>
</comment>
<keyword evidence="2" id="KW-1003">Cell membrane</keyword>
<name>A0A1G7NHB0_9BACT</name>
<sequence>MLKNYLKIAFRNLLRNKAFSAINILGLSVGMASALLILFWMHNEISYDRFHKNGDNLYEAWNRGKFDGKLQCWNSTPQVLGPALKAEYPEVSDISRNYSRWFVTRVGDKKISSEAIITDPAFLTMFDFPLLQGNVRTALNSVSSMVVTQKMAIKMFGTEDVLGKVIAIDKDNFTITGVMRNLPPNTEFRFEYILPIEYLKKIGSADDGWVFNSVRTYVQLQPGANPEALDAKIRDITIRHSNKTEEHEVFLHPIRLWHLYSNFENGQVVGGRIAIVRLFGIIAAFILLIACINFMNLSTARSEKRAKEVGIRKTAGANKGLLIGQFIGESILISMIAGTIALLAVYLILPAFNTLIGKELEVPVSNPKFWVAALAFILFTGIIAGSYPAFYLSSFKPISVLKGAFKRTHSTFSPRKVLVVVQFSFAIVLIISTLIVVQQIRHAQNRDPGYDRGQVVYHWLTGDLHKNYSQIKRELLSTGIATSVTKTASPLSSVNSDTWGIEWQGKNTAEKIDFDIFTEDEGLVKTAGLQLIQGRDMNLTQFPSDSSAVLLNETAAKIMGFKDPIGQTIKDNGASYHIVGVVKDFVIRSPYDSQSPLIIEGAQSYFNVIHMKLSADKTADEVLPAVEAIFRRYNPEYPFEYHFVDDDYALKFEDTRRIAKLTGIFAGLTIFISCLGLFGLAAYMAENRVKEIGVRKVLGASVVSIAALLSGEFMALVIISIVIAVPVAWYVMNLWLNDFEYRIGIQWWVFAVSGFLAIVVSLATVSYQAIRAALLNPVKSLRSE</sequence>
<feature type="transmembrane region" description="Helical" evidence="6">
    <location>
        <begin position="278"/>
        <end position="300"/>
    </location>
</feature>
<dbReference type="InterPro" id="IPR025857">
    <property type="entry name" value="MacB_PCD"/>
</dbReference>
<feature type="transmembrane region" description="Helical" evidence="6">
    <location>
        <begin position="21"/>
        <end position="41"/>
    </location>
</feature>
<dbReference type="OrthoDB" id="5933722at2"/>
<reference evidence="10" key="1">
    <citation type="submission" date="2016-10" db="EMBL/GenBank/DDBJ databases">
        <authorList>
            <person name="Varghese N."/>
            <person name="Submissions S."/>
        </authorList>
    </citation>
    <scope>NUCLEOTIDE SEQUENCE [LARGE SCALE GENOMIC DNA]</scope>
    <source>
        <strain evidence="10">DSM 25329</strain>
    </source>
</reference>
<keyword evidence="10" id="KW-1185">Reference proteome</keyword>
<feature type="transmembrane region" description="Helical" evidence="6">
    <location>
        <begin position="369"/>
        <end position="392"/>
    </location>
</feature>
<accession>A0A1G7NHB0</accession>
<gene>
    <name evidence="9" type="ORF">SAMN04487996_11237</name>
</gene>
<feature type="transmembrane region" description="Helical" evidence="6">
    <location>
        <begin position="417"/>
        <end position="437"/>
    </location>
</feature>
<feature type="domain" description="MacB-like periplasmic core" evidence="8">
    <location>
        <begin position="20"/>
        <end position="235"/>
    </location>
</feature>
<keyword evidence="3 6" id="KW-0812">Transmembrane</keyword>
<evidence type="ECO:0000256" key="2">
    <source>
        <dbReference type="ARBA" id="ARBA00022475"/>
    </source>
</evidence>
<evidence type="ECO:0000256" key="4">
    <source>
        <dbReference type="ARBA" id="ARBA00022989"/>
    </source>
</evidence>
<dbReference type="GO" id="GO:0022857">
    <property type="term" value="F:transmembrane transporter activity"/>
    <property type="evidence" value="ECO:0007669"/>
    <property type="project" value="TreeGrafter"/>
</dbReference>